<dbReference type="InterPro" id="IPR001387">
    <property type="entry name" value="Cro/C1-type_HTH"/>
</dbReference>
<evidence type="ECO:0000313" key="5">
    <source>
        <dbReference type="EMBL" id="RHW16905.1"/>
    </source>
</evidence>
<dbReference type="CDD" id="cd00093">
    <property type="entry name" value="HTH_XRE"/>
    <property type="match status" value="1"/>
</dbReference>
<proteinExistence type="predicted"/>
<feature type="domain" description="HTH cro/C1-type" evidence="4">
    <location>
        <begin position="6"/>
        <end position="60"/>
    </location>
</feature>
<evidence type="ECO:0000259" key="4">
    <source>
        <dbReference type="PROSITE" id="PS50943"/>
    </source>
</evidence>
<comment type="caution">
    <text evidence="5">The sequence shown here is derived from an EMBL/GenBank/DDBJ whole genome shotgun (WGS) entry which is preliminary data.</text>
</comment>
<evidence type="ECO:0000256" key="2">
    <source>
        <dbReference type="ARBA" id="ARBA00023125"/>
    </source>
</evidence>
<dbReference type="AlphaFoldDB" id="A0A396S0M1"/>
<dbReference type="OrthoDB" id="9815697at2"/>
<dbReference type="PANTHER" id="PTHR46797:SF23">
    <property type="entry name" value="HTH-TYPE TRANSCRIPTIONAL REGULATOR SUTR"/>
    <property type="match status" value="1"/>
</dbReference>
<dbReference type="EMBL" id="QWLV01000007">
    <property type="protein sequence ID" value="RHW16905.1"/>
    <property type="molecule type" value="Genomic_DNA"/>
</dbReference>
<reference evidence="5 6" key="1">
    <citation type="submission" date="2018-08" db="EMBL/GenBank/DDBJ databases">
        <title>The multiple taxonomic identification of Sphingomonas gilva.</title>
        <authorList>
            <person name="Zhu D."/>
            <person name="Zheng S."/>
        </authorList>
    </citation>
    <scope>NUCLEOTIDE SEQUENCE [LARGE SCALE GENOMIC DNA]</scope>
    <source>
        <strain evidence="5 6">ZDH117</strain>
    </source>
</reference>
<gene>
    <name evidence="5" type="ORF">D1610_14110</name>
</gene>
<keyword evidence="6" id="KW-1185">Reference proteome</keyword>
<evidence type="ECO:0000256" key="1">
    <source>
        <dbReference type="ARBA" id="ARBA00023015"/>
    </source>
</evidence>
<protein>
    <submittedName>
        <fullName evidence="5">XRE family transcriptional regulator</fullName>
    </submittedName>
</protein>
<keyword evidence="3" id="KW-0804">Transcription</keyword>
<dbReference type="InterPro" id="IPR050807">
    <property type="entry name" value="TransReg_Diox_bact_type"/>
</dbReference>
<dbReference type="InterPro" id="IPR010982">
    <property type="entry name" value="Lambda_DNA-bd_dom_sf"/>
</dbReference>
<dbReference type="GO" id="GO:0003677">
    <property type="term" value="F:DNA binding"/>
    <property type="evidence" value="ECO:0007669"/>
    <property type="project" value="UniProtKB-KW"/>
</dbReference>
<accession>A0A396S0M1</accession>
<name>A0A396S0M1_9SPHN</name>
<dbReference type="Pfam" id="PF01381">
    <property type="entry name" value="HTH_3"/>
    <property type="match status" value="1"/>
</dbReference>
<evidence type="ECO:0000256" key="3">
    <source>
        <dbReference type="ARBA" id="ARBA00023163"/>
    </source>
</evidence>
<keyword evidence="1" id="KW-0805">Transcription regulation</keyword>
<evidence type="ECO:0000313" key="6">
    <source>
        <dbReference type="Proteomes" id="UP000266693"/>
    </source>
</evidence>
<organism evidence="5 6">
    <name type="scientific">Sphingomonas gilva</name>
    <dbReference type="NCBI Taxonomy" id="2305907"/>
    <lineage>
        <taxon>Bacteria</taxon>
        <taxon>Pseudomonadati</taxon>
        <taxon>Pseudomonadota</taxon>
        <taxon>Alphaproteobacteria</taxon>
        <taxon>Sphingomonadales</taxon>
        <taxon>Sphingomonadaceae</taxon>
        <taxon>Sphingomonas</taxon>
    </lineage>
</organism>
<dbReference type="GO" id="GO:0005829">
    <property type="term" value="C:cytosol"/>
    <property type="evidence" value="ECO:0007669"/>
    <property type="project" value="TreeGrafter"/>
</dbReference>
<dbReference type="PROSITE" id="PS50943">
    <property type="entry name" value="HTH_CROC1"/>
    <property type="match status" value="1"/>
</dbReference>
<dbReference type="Gene3D" id="1.10.260.40">
    <property type="entry name" value="lambda repressor-like DNA-binding domains"/>
    <property type="match status" value="1"/>
</dbReference>
<sequence>MLARNIRRLRQASGISQEELASRAQLHRTYISSVERRERNVSLENIFKIAQALGVPATVLLEDEGGA</sequence>
<dbReference type="Proteomes" id="UP000266693">
    <property type="component" value="Unassembled WGS sequence"/>
</dbReference>
<keyword evidence="2" id="KW-0238">DNA-binding</keyword>
<dbReference type="PANTHER" id="PTHR46797">
    <property type="entry name" value="HTH-TYPE TRANSCRIPTIONAL REGULATOR"/>
    <property type="match status" value="1"/>
</dbReference>
<dbReference type="SUPFAM" id="SSF47413">
    <property type="entry name" value="lambda repressor-like DNA-binding domains"/>
    <property type="match status" value="1"/>
</dbReference>
<dbReference type="GO" id="GO:0003700">
    <property type="term" value="F:DNA-binding transcription factor activity"/>
    <property type="evidence" value="ECO:0007669"/>
    <property type="project" value="TreeGrafter"/>
</dbReference>
<dbReference type="SMART" id="SM00530">
    <property type="entry name" value="HTH_XRE"/>
    <property type="match status" value="1"/>
</dbReference>